<accession>A0A086J5R4</accession>
<dbReference type="Proteomes" id="UP000054524">
    <property type="component" value="Unassembled WGS sequence"/>
</dbReference>
<evidence type="ECO:0000313" key="1">
    <source>
        <dbReference type="EMBL" id="EHY64432.1"/>
    </source>
</evidence>
<reference evidence="2 3" key="3">
    <citation type="journal article" date="2014" name="Genome Announc.">
        <title>Genome Sequence of the Microsporidian Species Nematocida sp1 Strain ERTm6 (ATCC PRA-372).</title>
        <authorList>
            <person name="Bakowski M.A."/>
            <person name="Priest M."/>
            <person name="Young S."/>
            <person name="Cuomo C.A."/>
            <person name="Troemel E.R."/>
        </authorList>
    </citation>
    <scope>NUCLEOTIDE SEQUENCE [LARGE SCALE GENOMIC DNA]</scope>
    <source>
        <strain evidence="2 3">ERTm6</strain>
    </source>
</reference>
<keyword evidence="3" id="KW-1185">Reference proteome</keyword>
<reference evidence="2" key="2">
    <citation type="submission" date="2012-10" db="EMBL/GenBank/DDBJ databases">
        <authorList>
            <consortium name="The Broad Institute Genome Sequencing Platform"/>
            <consortium name="The Broad Institute Genome Sequencing Center for Infectious Disease"/>
            <person name="Cuomo C."/>
            <person name="Troemel E."/>
            <person name="Walker B."/>
            <person name="Young S.K."/>
            <person name="Zeng Q."/>
            <person name="Gargeya S."/>
            <person name="Fitzgerald M."/>
            <person name="Haas B."/>
            <person name="Abouelleil A."/>
            <person name="Alvarado L."/>
            <person name="Arachchi H.M."/>
            <person name="Berlin A.M."/>
            <person name="Chapman S.B."/>
            <person name="Goldberg J."/>
            <person name="Griggs A."/>
            <person name="Gujja S."/>
            <person name="Hansen M."/>
            <person name="Howarth C."/>
            <person name="Imamovic A."/>
            <person name="Larimer J."/>
            <person name="McCowan C."/>
            <person name="Murphy C."/>
            <person name="Neiman D."/>
            <person name="Pearson M."/>
            <person name="Priest M."/>
            <person name="Roberts A."/>
            <person name="Saif S."/>
            <person name="Shea T."/>
            <person name="Sisk P."/>
            <person name="Sykes S."/>
            <person name="Wortman J."/>
            <person name="Nusbaum C."/>
            <person name="Birren B."/>
        </authorList>
    </citation>
    <scope>NUCLEOTIDE SEQUENCE</scope>
    <source>
        <strain evidence="2">ERTm6</strain>
    </source>
</reference>
<evidence type="ECO:0000313" key="2">
    <source>
        <dbReference type="EMBL" id="KFG27482.1"/>
    </source>
</evidence>
<dbReference type="OrthoDB" id="2186405at2759"/>
<evidence type="ECO:0000313" key="3">
    <source>
        <dbReference type="Proteomes" id="UP000054524"/>
    </source>
</evidence>
<dbReference type="EMBL" id="AKIJ01000001">
    <property type="protein sequence ID" value="KFG27482.1"/>
    <property type="molecule type" value="Genomic_DNA"/>
</dbReference>
<dbReference type="EMBL" id="JH604642">
    <property type="protein sequence ID" value="EHY64432.1"/>
    <property type="molecule type" value="Genomic_DNA"/>
</dbReference>
<dbReference type="HOGENOM" id="CLU_206743_0_0_1"/>
<sequence>MDKETLFAKLERMTKDEAFSEYNIKYYTVSDLLEDPLLGRSVKSLYERNYM</sequence>
<dbReference type="Proteomes" id="UP000005622">
    <property type="component" value="Unassembled WGS sequence"/>
</dbReference>
<accession>H8ZFY8</accession>
<organism evidence="1">
    <name type="scientific">Nematocida ausubeli (strain ATCC PRA-371 / ERTm2)</name>
    <name type="common">Nematode killer fungus</name>
    <dbReference type="NCBI Taxonomy" id="1913371"/>
    <lineage>
        <taxon>Eukaryota</taxon>
        <taxon>Fungi</taxon>
        <taxon>Fungi incertae sedis</taxon>
        <taxon>Microsporidia</taxon>
        <taxon>Nematocida</taxon>
    </lineage>
</organism>
<protein>
    <submittedName>
        <fullName evidence="1">Uncharacterized protein</fullName>
    </submittedName>
</protein>
<reference evidence="1" key="1">
    <citation type="submission" date="2011-03" db="EMBL/GenBank/DDBJ databases">
        <title>The Genome Sequence of Nematocida sp1 strain ERTm2.</title>
        <authorList>
            <consortium name="The Broad Institute Genome Sequencing Platform"/>
            <consortium name="The Broad Institute Genome Sequencing Center for Infectious Disease"/>
            <person name="Cuomo C."/>
            <person name="Troemel E."/>
            <person name="Young S.K."/>
            <person name="Zeng Q."/>
            <person name="Gargeya S."/>
            <person name="Fitzgerald M."/>
            <person name="Haas B."/>
            <person name="Abouelleil A."/>
            <person name="Alvarado L."/>
            <person name="Arachchi H.M."/>
            <person name="Berlin A."/>
            <person name="Brown A."/>
            <person name="Chapman S.B."/>
            <person name="Chen Z."/>
            <person name="Dunbar C."/>
            <person name="Freedman E."/>
            <person name="Gearin G."/>
            <person name="Gellesch M."/>
            <person name="Goldberg J."/>
            <person name="Griggs A."/>
            <person name="Gujja S."/>
            <person name="Heilman E.R."/>
            <person name="Heiman D."/>
            <person name="Howarth C."/>
            <person name="Larson L."/>
            <person name="Lui A."/>
            <person name="MacDonald P.J.P."/>
            <person name="Mehta T."/>
            <person name="Montmayeur A."/>
            <person name="Murphy C."/>
            <person name="Neiman D."/>
            <person name="Pearson M."/>
            <person name="Priest M."/>
            <person name="Roberts A."/>
            <person name="Saif S."/>
            <person name="Shea T."/>
            <person name="Shenoy N."/>
            <person name="Sisk P."/>
            <person name="Stolte C."/>
            <person name="Sykes S."/>
            <person name="White J."/>
            <person name="Yandava C."/>
            <person name="Wortman J."/>
            <person name="Nusbaum C."/>
            <person name="Birren B."/>
        </authorList>
    </citation>
    <scope>NUCLEOTIDE SEQUENCE</scope>
    <source>
        <strain evidence="1">ERTm2</strain>
    </source>
</reference>
<name>H8ZFY8_NEMA1</name>
<dbReference type="AlphaFoldDB" id="H8ZFY8"/>
<gene>
    <name evidence="1" type="ORF">NERG_02509</name>
    <name evidence="2" type="ORF">NESG_00562</name>
</gene>
<proteinExistence type="predicted"/>